<reference evidence="2 3" key="1">
    <citation type="journal article" date="2012" name="Genet. Mol. Biol.">
        <title>Analysis of 16S rRNA and mxaF genes revealing insights into Methylobacterium niche-specific plant association.</title>
        <authorList>
            <person name="Dourado M.N."/>
            <person name="Andreote F.D."/>
            <person name="Dini-Andreote F."/>
            <person name="Conti R."/>
            <person name="Araujo J.M."/>
            <person name="Araujo W.L."/>
        </authorList>
    </citation>
    <scope>NUCLEOTIDE SEQUENCE [LARGE SCALE GENOMIC DNA]</scope>
    <source>
        <strain evidence="2 3">SR1.6/4</strain>
    </source>
</reference>
<organism evidence="2 3">
    <name type="scientific">Methylobacterium radiotolerans</name>
    <dbReference type="NCBI Taxonomy" id="31998"/>
    <lineage>
        <taxon>Bacteria</taxon>
        <taxon>Pseudomonadati</taxon>
        <taxon>Pseudomonadota</taxon>
        <taxon>Alphaproteobacteria</taxon>
        <taxon>Hyphomicrobiales</taxon>
        <taxon>Methylobacteriaceae</taxon>
        <taxon>Methylobacterium</taxon>
    </lineage>
</organism>
<dbReference type="InterPro" id="IPR018764">
    <property type="entry name" value="RskA_C"/>
</dbReference>
<gene>
    <name evidence="2" type="ORF">MRSR164_06915</name>
</gene>
<name>A0ABU7T7M3_9HYPH</name>
<protein>
    <recommendedName>
        <fullName evidence="1">Anti-sigma K factor RskA C-terminal domain-containing protein</fullName>
    </recommendedName>
</protein>
<dbReference type="Proteomes" id="UP001349262">
    <property type="component" value="Unassembled WGS sequence"/>
</dbReference>
<dbReference type="EMBL" id="MLBY01000004">
    <property type="protein sequence ID" value="MEE7456525.1"/>
    <property type="molecule type" value="Genomic_DNA"/>
</dbReference>
<evidence type="ECO:0000313" key="2">
    <source>
        <dbReference type="EMBL" id="MEE7456525.1"/>
    </source>
</evidence>
<comment type="caution">
    <text evidence="2">The sequence shown here is derived from an EMBL/GenBank/DDBJ whole genome shotgun (WGS) entry which is preliminary data.</text>
</comment>
<feature type="domain" description="Anti-sigma K factor RskA C-terminal" evidence="1">
    <location>
        <begin position="127"/>
        <end position="254"/>
    </location>
</feature>
<dbReference type="Pfam" id="PF10099">
    <property type="entry name" value="RskA_C"/>
    <property type="match status" value="1"/>
</dbReference>
<evidence type="ECO:0000259" key="1">
    <source>
        <dbReference type="Pfam" id="PF10099"/>
    </source>
</evidence>
<sequence length="269" mass="28633">MGPPQPHRPEGLSVMIPSEREDRDVLAGEYVLGLLDPAAMAEVEQALASDADLARRIAVWEERLLPASAALGRADVDPAQWVRIEQALATRRRALGPTTAPSLTQPRDGMLRAAWRSPALWRATTGLATAAAILLAILPSRVSAPAESPTRYYAILQSRDISGQESGPGWLIQVAQNGTVRSLPLADVRPGSGRALQLWTLWDQARGPVSLGVLPPGGAIRLPPERLEAIGDGQLFEITLEPEAGSPIGRPTGRILFIGRAKGAATQAL</sequence>
<evidence type="ECO:0000313" key="3">
    <source>
        <dbReference type="Proteomes" id="UP001349262"/>
    </source>
</evidence>
<proteinExistence type="predicted"/>
<keyword evidence="3" id="KW-1185">Reference proteome</keyword>
<accession>A0ABU7T7M3</accession>